<dbReference type="VEuPathDB" id="FungiDB:HZS61_013143"/>
<evidence type="ECO:0000256" key="1">
    <source>
        <dbReference type="SAM" id="SignalP"/>
    </source>
</evidence>
<dbReference type="VEuPathDB" id="FungiDB:FOZG_06437"/>
<name>A0A2H3TRQ4_FUSOX</name>
<protein>
    <recommendedName>
        <fullName evidence="4">Apple domain-containing protein</fullName>
    </recommendedName>
</protein>
<keyword evidence="1" id="KW-0732">Signal</keyword>
<dbReference type="VEuPathDB" id="FungiDB:FOMG_15734"/>
<gene>
    <name evidence="2" type="ORF">FRV6_08676</name>
</gene>
<dbReference type="VEuPathDB" id="FungiDB:FOIG_12362"/>
<dbReference type="Proteomes" id="UP000219369">
    <property type="component" value="Unassembled WGS sequence"/>
</dbReference>
<organism evidence="2 3">
    <name type="scientific">Fusarium oxysporum</name>
    <name type="common">Fusarium vascular wilt</name>
    <dbReference type="NCBI Taxonomy" id="5507"/>
    <lineage>
        <taxon>Eukaryota</taxon>
        <taxon>Fungi</taxon>
        <taxon>Dikarya</taxon>
        <taxon>Ascomycota</taxon>
        <taxon>Pezizomycotina</taxon>
        <taxon>Sordariomycetes</taxon>
        <taxon>Hypocreomycetidae</taxon>
        <taxon>Hypocreales</taxon>
        <taxon>Nectriaceae</taxon>
        <taxon>Fusarium</taxon>
        <taxon>Fusarium oxysporum species complex</taxon>
    </lineage>
</organism>
<dbReference type="OrthoDB" id="5428787at2759"/>
<proteinExistence type="predicted"/>
<sequence length="381" mass="40923">MVAFKSILFLLAFGTEALGVTTDVICQSKYGTKSVASNKVPRATTTVKNQITVIKKVIRKVNVVVVPKAKTTTETEIVIERTTTSADSDVETATETETGEFMEVEASDLSGADCLDVQITNRVMMLTRTSTSVSSTTTTKYTASTIAAPAGFVPIKEVQGYIARVKARGPLPRTAAEYLQRVDCVKKIPSTTTKTITTTIKGARITLKPKTVTKKTTSVVTITVTEHGPQVTETETETFTTMRVNLAQRTQTQTIPETVTIESIVPADPFYAACSSNNLASTANGGKRIADFSAWTANRPISISGLTSAYACCVECQKKQNCLMSRSSAGGASCWLYLTPSDDACSAQINWLTYRTDSGVSVEWTYSNGPCGRAVNGRESS</sequence>
<dbReference type="AlphaFoldDB" id="A0A2H3TRQ4"/>
<feature type="signal peptide" evidence="1">
    <location>
        <begin position="1"/>
        <end position="19"/>
    </location>
</feature>
<evidence type="ECO:0000313" key="3">
    <source>
        <dbReference type="Proteomes" id="UP000219369"/>
    </source>
</evidence>
<dbReference type="VEuPathDB" id="FungiDB:FOXG_08769"/>
<accession>A0A2H3TRQ4</accession>
<dbReference type="VEuPathDB" id="FungiDB:FOC1_g10009089"/>
<feature type="chain" id="PRO_5013594900" description="Apple domain-containing protein" evidence="1">
    <location>
        <begin position="20"/>
        <end position="381"/>
    </location>
</feature>
<evidence type="ECO:0008006" key="4">
    <source>
        <dbReference type="Google" id="ProtNLM"/>
    </source>
</evidence>
<evidence type="ECO:0000313" key="2">
    <source>
        <dbReference type="EMBL" id="SCO84549.1"/>
    </source>
</evidence>
<dbReference type="EMBL" id="FMJY01000005">
    <property type="protein sequence ID" value="SCO84549.1"/>
    <property type="molecule type" value="Genomic_DNA"/>
</dbReference>
<reference evidence="3" key="1">
    <citation type="submission" date="2016-09" db="EMBL/GenBank/DDBJ databases">
        <authorList>
            <person name="Guldener U."/>
        </authorList>
    </citation>
    <scope>NUCLEOTIDE SEQUENCE [LARGE SCALE GENOMIC DNA]</scope>
    <source>
        <strain evidence="3">V64-1</strain>
    </source>
</reference>
<dbReference type="VEuPathDB" id="FungiDB:FOC4_g10012186"/>